<organism evidence="2 3">
    <name type="scientific">Nocardioides zeae</name>
    <dbReference type="NCBI Taxonomy" id="1457234"/>
    <lineage>
        <taxon>Bacteria</taxon>
        <taxon>Bacillati</taxon>
        <taxon>Actinomycetota</taxon>
        <taxon>Actinomycetes</taxon>
        <taxon>Propionibacteriales</taxon>
        <taxon>Nocardioidaceae</taxon>
        <taxon>Nocardioides</taxon>
    </lineage>
</organism>
<dbReference type="PRINTS" id="PR00420">
    <property type="entry name" value="RNGMNOXGNASE"/>
</dbReference>
<keyword evidence="2" id="KW-0503">Monooxygenase</keyword>
<gene>
    <name evidence="2" type="ORF">G3T38_06665</name>
</gene>
<keyword evidence="2" id="KW-0560">Oxidoreductase</keyword>
<sequence length="402" mass="42638">MSRRALVSGGSVAGLTAAYWLARTGWTVTVVERASSFRDGGQNVDVRGEARAVVDRMGLTAAVKEATTTEEGTRFVDEQGATVAEFPAQEGEDGPTAELEVLRGDLARIVLEALPAGVEVRYGDTIAAVDDGPGAGPVQVRFASGAVAECDLLVVAEGVRSSTRALVLPADEERDALRPLDVTVVYGTIPRRDTDDRWWSWCTATGGRQVMLRPDNRGTTRAMLAYASDRHDRDDLSGADAERRDGVLRELFDDAGWQAERILEGLATSEDVYVDALAQVVLPRWSVGRVVLVGDAAWCVTPLGGGGSSLALLGGYTLAAALSRHAEVAEALDEYDAWMRPVVDRTQGLPPGFPRLAYPETRLGVGAQRLAARIAGSGPVRGAAGRLAGSVATSQRDLLEIA</sequence>
<dbReference type="PANTHER" id="PTHR46865:SF2">
    <property type="entry name" value="MONOOXYGENASE"/>
    <property type="match status" value="1"/>
</dbReference>
<evidence type="ECO:0000259" key="1">
    <source>
        <dbReference type="Pfam" id="PF01494"/>
    </source>
</evidence>
<dbReference type="InterPro" id="IPR051704">
    <property type="entry name" value="FAD_aromatic-hydroxylase"/>
</dbReference>
<proteinExistence type="predicted"/>
<dbReference type="Pfam" id="PF01494">
    <property type="entry name" value="FAD_binding_3"/>
    <property type="match status" value="1"/>
</dbReference>
<dbReference type="PANTHER" id="PTHR46865">
    <property type="entry name" value="OXIDOREDUCTASE-RELATED"/>
    <property type="match status" value="1"/>
</dbReference>
<dbReference type="GO" id="GO:0004497">
    <property type="term" value="F:monooxygenase activity"/>
    <property type="evidence" value="ECO:0007669"/>
    <property type="project" value="UniProtKB-KW"/>
</dbReference>
<dbReference type="RefSeq" id="WP_163771337.1">
    <property type="nucleotide sequence ID" value="NZ_JAAGXA010000004.1"/>
</dbReference>
<dbReference type="Gene3D" id="3.50.50.60">
    <property type="entry name" value="FAD/NAD(P)-binding domain"/>
    <property type="match status" value="1"/>
</dbReference>
<dbReference type="InterPro" id="IPR036188">
    <property type="entry name" value="FAD/NAD-bd_sf"/>
</dbReference>
<comment type="caution">
    <text evidence="2">The sequence shown here is derived from an EMBL/GenBank/DDBJ whole genome shotgun (WGS) entry which is preliminary data.</text>
</comment>
<dbReference type="InterPro" id="IPR002938">
    <property type="entry name" value="FAD-bd"/>
</dbReference>
<protein>
    <submittedName>
        <fullName evidence="2">FAD-binding monooxygenase</fullName>
    </submittedName>
</protein>
<dbReference type="SUPFAM" id="SSF51905">
    <property type="entry name" value="FAD/NAD(P)-binding domain"/>
    <property type="match status" value="1"/>
</dbReference>
<keyword evidence="3" id="KW-1185">Reference proteome</keyword>
<evidence type="ECO:0000313" key="2">
    <source>
        <dbReference type="EMBL" id="NEN77955.1"/>
    </source>
</evidence>
<dbReference type="Gene3D" id="3.30.9.10">
    <property type="entry name" value="D-Amino Acid Oxidase, subunit A, domain 2"/>
    <property type="match status" value="1"/>
</dbReference>
<feature type="domain" description="FAD-binding" evidence="1">
    <location>
        <begin position="6"/>
        <end position="345"/>
    </location>
</feature>
<dbReference type="AlphaFoldDB" id="A0A6P0HJZ0"/>
<accession>A0A6P0HJZ0</accession>
<name>A0A6P0HJZ0_9ACTN</name>
<dbReference type="GO" id="GO:0071949">
    <property type="term" value="F:FAD binding"/>
    <property type="evidence" value="ECO:0007669"/>
    <property type="project" value="InterPro"/>
</dbReference>
<dbReference type="Proteomes" id="UP000468687">
    <property type="component" value="Unassembled WGS sequence"/>
</dbReference>
<dbReference type="EMBL" id="JAAGXA010000004">
    <property type="protein sequence ID" value="NEN77955.1"/>
    <property type="molecule type" value="Genomic_DNA"/>
</dbReference>
<evidence type="ECO:0000313" key="3">
    <source>
        <dbReference type="Proteomes" id="UP000468687"/>
    </source>
</evidence>
<reference evidence="2 3" key="1">
    <citation type="journal article" date="2014" name="Int. J. Syst. Evol. Microbiol.">
        <title>Nocardioides zeae sp. nov., isolated from the stem of Zea mays.</title>
        <authorList>
            <person name="Glaeser S.P."/>
            <person name="McInroy J.A."/>
            <person name="Busse H.J."/>
            <person name="Kampfer P."/>
        </authorList>
    </citation>
    <scope>NUCLEOTIDE SEQUENCE [LARGE SCALE GENOMIC DNA]</scope>
    <source>
        <strain evidence="2 3">JCM 30728</strain>
    </source>
</reference>